<evidence type="ECO:0008006" key="3">
    <source>
        <dbReference type="Google" id="ProtNLM"/>
    </source>
</evidence>
<dbReference type="SUPFAM" id="SSF52799">
    <property type="entry name" value="(Phosphotyrosine protein) phosphatases II"/>
    <property type="match status" value="1"/>
</dbReference>
<dbReference type="EMBL" id="JBHUJC010000020">
    <property type="protein sequence ID" value="MFD2276309.1"/>
    <property type="molecule type" value="Genomic_DNA"/>
</dbReference>
<proteinExistence type="predicted"/>
<dbReference type="RefSeq" id="WP_377094348.1">
    <property type="nucleotide sequence ID" value="NZ_JBHSJM010000001.1"/>
</dbReference>
<dbReference type="InterPro" id="IPR029021">
    <property type="entry name" value="Prot-tyrosine_phosphatase-like"/>
</dbReference>
<name>A0ABW5E1L3_9BACT</name>
<protein>
    <recommendedName>
        <fullName evidence="3">Tyrosine specific protein phosphatases domain-containing protein</fullName>
    </recommendedName>
</protein>
<dbReference type="InterPro" id="IPR016130">
    <property type="entry name" value="Tyr_Pase_AS"/>
</dbReference>
<keyword evidence="2" id="KW-1185">Reference proteome</keyword>
<dbReference type="Gene3D" id="3.90.190.10">
    <property type="entry name" value="Protein tyrosine phosphatase superfamily"/>
    <property type="match status" value="1"/>
</dbReference>
<gene>
    <name evidence="1" type="ORF">ACFSQZ_07500</name>
</gene>
<accession>A0ABW5E1L3</accession>
<comment type="caution">
    <text evidence="1">The sequence shown here is derived from an EMBL/GenBank/DDBJ whole genome shotgun (WGS) entry which is preliminary data.</text>
</comment>
<organism evidence="1 2">
    <name type="scientific">Rubritalea spongiae</name>
    <dbReference type="NCBI Taxonomy" id="430797"/>
    <lineage>
        <taxon>Bacteria</taxon>
        <taxon>Pseudomonadati</taxon>
        <taxon>Verrucomicrobiota</taxon>
        <taxon>Verrucomicrobiia</taxon>
        <taxon>Verrucomicrobiales</taxon>
        <taxon>Rubritaleaceae</taxon>
        <taxon>Rubritalea</taxon>
    </lineage>
</organism>
<dbReference type="Proteomes" id="UP001597297">
    <property type="component" value="Unassembled WGS sequence"/>
</dbReference>
<evidence type="ECO:0000313" key="2">
    <source>
        <dbReference type="Proteomes" id="UP001597297"/>
    </source>
</evidence>
<reference evidence="2" key="1">
    <citation type="journal article" date="2019" name="Int. J. Syst. Evol. Microbiol.">
        <title>The Global Catalogue of Microorganisms (GCM) 10K type strain sequencing project: providing services to taxonomists for standard genome sequencing and annotation.</title>
        <authorList>
            <consortium name="The Broad Institute Genomics Platform"/>
            <consortium name="The Broad Institute Genome Sequencing Center for Infectious Disease"/>
            <person name="Wu L."/>
            <person name="Ma J."/>
        </authorList>
    </citation>
    <scope>NUCLEOTIDE SEQUENCE [LARGE SCALE GENOMIC DNA]</scope>
    <source>
        <strain evidence="2">JCM 16545</strain>
    </source>
</reference>
<dbReference type="PROSITE" id="PS00383">
    <property type="entry name" value="TYR_PHOSPHATASE_1"/>
    <property type="match status" value="1"/>
</dbReference>
<evidence type="ECO:0000313" key="1">
    <source>
        <dbReference type="EMBL" id="MFD2276309.1"/>
    </source>
</evidence>
<sequence>MPHLPSISICGVVDFQKIDRSPFTHIISIWHPNPSLPTFQRQMHIGFPDANIHFATFDDTEVQEIGQAPVHNDVLLCLEFARSIPQGSHLLIHCMAGISRSTATAMAVISDFYGPGSELESAVSIQEIRPVANPNRLILEIADEILERNGALPSAADEVFGQSLGQMNKGWGR</sequence>